<dbReference type="Pfam" id="PF05147">
    <property type="entry name" value="LANC_like"/>
    <property type="match status" value="1"/>
</dbReference>
<dbReference type="CDD" id="cd04794">
    <property type="entry name" value="euk_LANCL"/>
    <property type="match status" value="1"/>
</dbReference>
<comment type="caution">
    <text evidence="2">The sequence shown here is derived from an EMBL/GenBank/DDBJ whole genome shotgun (WGS) entry which is preliminary data.</text>
</comment>
<dbReference type="EMBL" id="LFJN01000017">
    <property type="protein sequence ID" value="KPI38814.1"/>
    <property type="molecule type" value="Genomic_DNA"/>
</dbReference>
<dbReference type="SUPFAM" id="SSF158745">
    <property type="entry name" value="LanC-like"/>
    <property type="match status" value="1"/>
</dbReference>
<dbReference type="Proteomes" id="UP000038010">
    <property type="component" value="Unassembled WGS sequence"/>
</dbReference>
<dbReference type="PANTHER" id="PTHR12736">
    <property type="entry name" value="LANC-LIKE PROTEIN"/>
    <property type="match status" value="1"/>
</dbReference>
<dbReference type="OrthoDB" id="10257263at2759"/>
<dbReference type="Gene3D" id="1.50.10.10">
    <property type="match status" value="1"/>
</dbReference>
<dbReference type="InterPro" id="IPR012341">
    <property type="entry name" value="6hp_glycosidase-like_sf"/>
</dbReference>
<proteinExistence type="predicted"/>
<feature type="binding site" evidence="1">
    <location>
        <position position="412"/>
    </location>
    <ligand>
        <name>Zn(2+)</name>
        <dbReference type="ChEBI" id="CHEBI:29105"/>
    </ligand>
</feature>
<accession>A0A0N1HN43</accession>
<gene>
    <name evidence="2" type="ORF">AB675_5876</name>
</gene>
<name>A0A0N1HN43_9EURO</name>
<dbReference type="VEuPathDB" id="FungiDB:AB675_5876"/>
<dbReference type="AlphaFoldDB" id="A0A0N1HN43"/>
<sequence length="499" mass="55473">MAASTRPQYYSNTLKVIDIREGALVRARAELQSAVDRGLVLVSEQSPPIDNHGNIFTGGLGIACLHLYRIYQAITSGKDEQDIQKLVEAAERYTPKEIPAELTFANGRTSPLCHTELGVIFIQMALRLVRGMHPAFRDDKADPKSGPQGTELSDSTSHFNFLWEVNRGSGEAIWHTRMQGKSVESNGHLMGIDEVLCGRAGLLWACVLRNRLYRVLSQGVDFRDADEHVVVDRLMSRDTTDLIGILHLHGLPTHTPSSPEPPEPPPYSWPWIDDWHALGGMHGAAGIMAAMFQADYADFRTPMTVPRSIGQSVPALTSFFEHTMDTLCQTCLDNDGHLPMSKPPFPSKNKNANPLVQICHGTPGLLLMLASARRNKEFRSKHWKPLWNEAFAIGSHRVWAEGLISKGAGICHGIAGNALPWLMWVEIDVDEGWSTAPHLERALAFLKECMNTKPFSEDLEDKYRMPDHPYSLFEGLAGTVLVWMEAVRILDKMLSKAAS</sequence>
<feature type="binding site" evidence="1">
    <location>
        <position position="411"/>
    </location>
    <ligand>
        <name>Zn(2+)</name>
        <dbReference type="ChEBI" id="CHEBI:29105"/>
    </ligand>
</feature>
<dbReference type="SMART" id="SM01260">
    <property type="entry name" value="LANC_like"/>
    <property type="match status" value="1"/>
</dbReference>
<dbReference type="GeneID" id="28738001"/>
<dbReference type="RefSeq" id="XP_017998777.1">
    <property type="nucleotide sequence ID" value="XM_018146121.1"/>
</dbReference>
<evidence type="ECO:0000313" key="3">
    <source>
        <dbReference type="Proteomes" id="UP000038010"/>
    </source>
</evidence>
<feature type="binding site" evidence="1">
    <location>
        <position position="359"/>
    </location>
    <ligand>
        <name>Zn(2+)</name>
        <dbReference type="ChEBI" id="CHEBI:29105"/>
    </ligand>
</feature>
<keyword evidence="1" id="KW-0479">Metal-binding</keyword>
<dbReference type="PRINTS" id="PR01950">
    <property type="entry name" value="LANCSUPER"/>
</dbReference>
<dbReference type="InterPro" id="IPR007822">
    <property type="entry name" value="LANC-like"/>
</dbReference>
<dbReference type="GO" id="GO:0031179">
    <property type="term" value="P:peptide modification"/>
    <property type="evidence" value="ECO:0007669"/>
    <property type="project" value="InterPro"/>
</dbReference>
<evidence type="ECO:0000256" key="1">
    <source>
        <dbReference type="PIRSR" id="PIRSR607822-1"/>
    </source>
</evidence>
<evidence type="ECO:0000313" key="2">
    <source>
        <dbReference type="EMBL" id="KPI38814.1"/>
    </source>
</evidence>
<dbReference type="GO" id="GO:0046872">
    <property type="term" value="F:metal ion binding"/>
    <property type="evidence" value="ECO:0007669"/>
    <property type="project" value="UniProtKB-KW"/>
</dbReference>
<dbReference type="PANTHER" id="PTHR12736:SF7">
    <property type="entry name" value="LANC-LIKE PROTEIN 3"/>
    <property type="match status" value="1"/>
</dbReference>
<keyword evidence="1" id="KW-0862">Zinc</keyword>
<dbReference type="GO" id="GO:0005975">
    <property type="term" value="P:carbohydrate metabolic process"/>
    <property type="evidence" value="ECO:0007669"/>
    <property type="project" value="InterPro"/>
</dbReference>
<protein>
    <submittedName>
        <fullName evidence="2">LanC-like protein 1</fullName>
    </submittedName>
</protein>
<reference evidence="2 3" key="1">
    <citation type="submission" date="2015-06" db="EMBL/GenBank/DDBJ databases">
        <title>Draft genome of the ant-associated black yeast Phialophora attae CBS 131958.</title>
        <authorList>
            <person name="Moreno L.F."/>
            <person name="Stielow B.J."/>
            <person name="de Hoog S."/>
            <person name="Vicente V.A."/>
            <person name="Weiss V.A."/>
            <person name="de Vries M."/>
            <person name="Cruz L.M."/>
            <person name="Souza E.M."/>
        </authorList>
    </citation>
    <scope>NUCLEOTIDE SEQUENCE [LARGE SCALE GENOMIC DNA]</scope>
    <source>
        <strain evidence="2 3">CBS 131958</strain>
    </source>
</reference>
<dbReference type="GO" id="GO:0005886">
    <property type="term" value="C:plasma membrane"/>
    <property type="evidence" value="ECO:0007669"/>
    <property type="project" value="TreeGrafter"/>
</dbReference>
<organism evidence="2 3">
    <name type="scientific">Cyphellophora attinorum</name>
    <dbReference type="NCBI Taxonomy" id="1664694"/>
    <lineage>
        <taxon>Eukaryota</taxon>
        <taxon>Fungi</taxon>
        <taxon>Dikarya</taxon>
        <taxon>Ascomycota</taxon>
        <taxon>Pezizomycotina</taxon>
        <taxon>Eurotiomycetes</taxon>
        <taxon>Chaetothyriomycetidae</taxon>
        <taxon>Chaetothyriales</taxon>
        <taxon>Cyphellophoraceae</taxon>
        <taxon>Cyphellophora</taxon>
    </lineage>
</organism>
<keyword evidence="3" id="KW-1185">Reference proteome</keyword>